<dbReference type="InterPro" id="IPR050727">
    <property type="entry name" value="GH43_arabinanases"/>
</dbReference>
<dbReference type="SUPFAM" id="SSF75005">
    <property type="entry name" value="Arabinanase/levansucrase/invertase"/>
    <property type="match status" value="1"/>
</dbReference>
<evidence type="ECO:0000256" key="2">
    <source>
        <dbReference type="ARBA" id="ARBA00009865"/>
    </source>
</evidence>
<dbReference type="GO" id="GO:0004553">
    <property type="term" value="F:hydrolase activity, hydrolyzing O-glycosyl compounds"/>
    <property type="evidence" value="ECO:0007669"/>
    <property type="project" value="InterPro"/>
</dbReference>
<proteinExistence type="inferred from homology"/>
<dbReference type="AlphaFoldDB" id="A0A9D2TE08"/>
<feature type="chain" id="PRO_5038483784" evidence="8">
    <location>
        <begin position="24"/>
        <end position="508"/>
    </location>
</feature>
<feature type="domain" description="Extracellular endo-alpha-(1-&gt;5)-L-arabinanase C-terminal" evidence="9">
    <location>
        <begin position="391"/>
        <end position="499"/>
    </location>
</feature>
<evidence type="ECO:0000256" key="7">
    <source>
        <dbReference type="RuleBase" id="RU361187"/>
    </source>
</evidence>
<evidence type="ECO:0000256" key="3">
    <source>
        <dbReference type="ARBA" id="ARBA00022801"/>
    </source>
</evidence>
<keyword evidence="3 7" id="KW-0378">Hydrolase</keyword>
<evidence type="ECO:0000256" key="6">
    <source>
        <dbReference type="PIRSR" id="PIRSR606710-2"/>
    </source>
</evidence>
<dbReference type="Pfam" id="PF04616">
    <property type="entry name" value="Glyco_hydro_43"/>
    <property type="match status" value="2"/>
</dbReference>
<feature type="active site" description="Proton donor" evidence="5">
    <location>
        <position position="264"/>
    </location>
</feature>
<evidence type="ECO:0000313" key="10">
    <source>
        <dbReference type="EMBL" id="HJC65052.1"/>
    </source>
</evidence>
<evidence type="ECO:0000256" key="8">
    <source>
        <dbReference type="SAM" id="SignalP"/>
    </source>
</evidence>
<comment type="similarity">
    <text evidence="2 7">Belongs to the glycosyl hydrolase 43 family.</text>
</comment>
<accession>A0A9D2TE08</accession>
<keyword evidence="4 7" id="KW-0326">Glycosidase</keyword>
<feature type="signal peptide" evidence="8">
    <location>
        <begin position="1"/>
        <end position="23"/>
    </location>
</feature>
<keyword evidence="8" id="KW-0732">Signal</keyword>
<reference evidence="10" key="1">
    <citation type="journal article" date="2021" name="PeerJ">
        <title>Extensive microbial diversity within the chicken gut microbiome revealed by metagenomics and culture.</title>
        <authorList>
            <person name="Gilroy R."/>
            <person name="Ravi A."/>
            <person name="Getino M."/>
            <person name="Pursley I."/>
            <person name="Horton D.L."/>
            <person name="Alikhan N.F."/>
            <person name="Baker D."/>
            <person name="Gharbi K."/>
            <person name="Hall N."/>
            <person name="Watson M."/>
            <person name="Adriaenssens E.M."/>
            <person name="Foster-Nyarko E."/>
            <person name="Jarju S."/>
            <person name="Secka A."/>
            <person name="Antonio M."/>
            <person name="Oren A."/>
            <person name="Chaudhuri R.R."/>
            <person name="La Ragione R."/>
            <person name="Hildebrand F."/>
            <person name="Pallen M.J."/>
        </authorList>
    </citation>
    <scope>NUCLEOTIDE SEQUENCE</scope>
    <source>
        <strain evidence="10">ChiBcec2-3848</strain>
    </source>
</reference>
<evidence type="ECO:0000313" key="11">
    <source>
        <dbReference type="Proteomes" id="UP000823886"/>
    </source>
</evidence>
<evidence type="ECO:0000256" key="1">
    <source>
        <dbReference type="ARBA" id="ARBA00004834"/>
    </source>
</evidence>
<gene>
    <name evidence="10" type="ORF">H9753_15780</name>
</gene>
<dbReference type="InterPro" id="IPR023296">
    <property type="entry name" value="Glyco_hydro_beta-prop_sf"/>
</dbReference>
<dbReference type="Gene3D" id="2.40.128.10">
    <property type="match status" value="1"/>
</dbReference>
<reference evidence="10" key="2">
    <citation type="submission" date="2021-04" db="EMBL/GenBank/DDBJ databases">
        <authorList>
            <person name="Gilroy R."/>
        </authorList>
    </citation>
    <scope>NUCLEOTIDE SEQUENCE</scope>
    <source>
        <strain evidence="10">ChiBcec2-3848</strain>
    </source>
</reference>
<dbReference type="InterPro" id="IPR032291">
    <property type="entry name" value="Abn2_C"/>
</dbReference>
<dbReference type="Proteomes" id="UP000823886">
    <property type="component" value="Unassembled WGS sequence"/>
</dbReference>
<feature type="active site" description="Proton acceptor" evidence="5">
    <location>
        <position position="46"/>
    </location>
</feature>
<name>A0A9D2TE08_9FIRM</name>
<evidence type="ECO:0000256" key="5">
    <source>
        <dbReference type="PIRSR" id="PIRSR606710-1"/>
    </source>
</evidence>
<comment type="pathway">
    <text evidence="1">Glycan metabolism; L-arabinan degradation.</text>
</comment>
<protein>
    <submittedName>
        <fullName evidence="10">Glycoside hydrolase family 43 protein</fullName>
    </submittedName>
</protein>
<dbReference type="PANTHER" id="PTHR43301:SF3">
    <property type="entry name" value="ARABINAN ENDO-1,5-ALPHA-L-ARABINOSIDASE A-RELATED"/>
    <property type="match status" value="1"/>
</dbReference>
<dbReference type="InterPro" id="IPR006710">
    <property type="entry name" value="Glyco_hydro_43"/>
</dbReference>
<evidence type="ECO:0000259" key="9">
    <source>
        <dbReference type="Pfam" id="PF16369"/>
    </source>
</evidence>
<dbReference type="PROSITE" id="PS51257">
    <property type="entry name" value="PROKAR_LIPOPROTEIN"/>
    <property type="match status" value="1"/>
</dbReference>
<dbReference type="PANTHER" id="PTHR43301">
    <property type="entry name" value="ARABINAN ENDO-1,5-ALPHA-L-ARABINOSIDASE"/>
    <property type="match status" value="1"/>
</dbReference>
<evidence type="ECO:0000256" key="4">
    <source>
        <dbReference type="ARBA" id="ARBA00023295"/>
    </source>
</evidence>
<organism evidence="10 11">
    <name type="scientific">Candidatus Blautia merdavium</name>
    <dbReference type="NCBI Taxonomy" id="2838494"/>
    <lineage>
        <taxon>Bacteria</taxon>
        <taxon>Bacillati</taxon>
        <taxon>Bacillota</taxon>
        <taxon>Clostridia</taxon>
        <taxon>Lachnospirales</taxon>
        <taxon>Lachnospiraceae</taxon>
        <taxon>Blautia</taxon>
    </lineage>
</organism>
<dbReference type="Pfam" id="PF16369">
    <property type="entry name" value="GH43_C"/>
    <property type="match status" value="1"/>
</dbReference>
<comment type="caution">
    <text evidence="10">The sequence shown here is derived from an EMBL/GenBank/DDBJ whole genome shotgun (WGS) entry which is preliminary data.</text>
</comment>
<dbReference type="CDD" id="cd18832">
    <property type="entry name" value="GH43_GsAbnA-like"/>
    <property type="match status" value="1"/>
</dbReference>
<dbReference type="Gene3D" id="2.115.10.20">
    <property type="entry name" value="Glycosyl hydrolase domain, family 43"/>
    <property type="match status" value="1"/>
</dbReference>
<sequence length="508" mass="56990">MKNLKILMAAGALALLLAGCGGGNEMTAEEIKEHKGSFSAGASVHDPSIYEENGTYYIFGSHMEAAKSEDLRNWKSFATGVSKNNPLFDNLFDEPRKAFEFVGRNEEGGYSVWAPDVIYNEKMGKYMMYFCTTSTYKRSTLCFATADNPEGPYTFQDTILHSGFTTADAKNKEQIFGDVNFDMRKYMLTGDYNNLQWPNALDPAVFYDENGKLWMVYGSWSGGIYLLELDEETGYPIFPEEDQENEVDSYYGRHLIGGMHQSCEGPYILYDEESGYYYLFVSYGGLTADGGYQIRLFRSENPDGPYVDANGENFGLNVEDHTEYGLKMMGNYTFPSLPYSYLSPGHNSAFMDEDGKLYLVYHQRFSDQGEVHEPRVHQMFRSQDGWLVAAPFATQGETLREEGNSSKELAGTYYYVNHGTDISSEVHEAEELHLTSGGKIEDASGKNVGSFSTEENSPYITLSIEEEEYQGVLVDMEDEAGNPVLCFTAAGESNQSVWGVKYLAQEES</sequence>
<dbReference type="GO" id="GO:0005975">
    <property type="term" value="P:carbohydrate metabolic process"/>
    <property type="evidence" value="ECO:0007669"/>
    <property type="project" value="InterPro"/>
</dbReference>
<dbReference type="EMBL" id="DWVZ01000232">
    <property type="protein sequence ID" value="HJC65052.1"/>
    <property type="molecule type" value="Genomic_DNA"/>
</dbReference>
<feature type="site" description="Important for catalytic activity, responsible for pKa modulation of the active site Glu and correct orientation of both the proton donor and substrate" evidence="6">
    <location>
        <position position="202"/>
    </location>
</feature>